<proteinExistence type="predicted"/>
<protein>
    <submittedName>
        <fullName evidence="1">Uncharacterized protein</fullName>
    </submittedName>
</protein>
<dbReference type="EMBL" id="JANVFS010000026">
    <property type="protein sequence ID" value="KAJ4472842.1"/>
    <property type="molecule type" value="Genomic_DNA"/>
</dbReference>
<name>A0A9W9A2R3_9AGAR</name>
<organism evidence="1 2">
    <name type="scientific">Lentinula lateritia</name>
    <dbReference type="NCBI Taxonomy" id="40482"/>
    <lineage>
        <taxon>Eukaryota</taxon>
        <taxon>Fungi</taxon>
        <taxon>Dikarya</taxon>
        <taxon>Basidiomycota</taxon>
        <taxon>Agaricomycotina</taxon>
        <taxon>Agaricomycetes</taxon>
        <taxon>Agaricomycetidae</taxon>
        <taxon>Agaricales</taxon>
        <taxon>Marasmiineae</taxon>
        <taxon>Omphalotaceae</taxon>
        <taxon>Lentinula</taxon>
    </lineage>
</organism>
<evidence type="ECO:0000313" key="2">
    <source>
        <dbReference type="Proteomes" id="UP001150238"/>
    </source>
</evidence>
<evidence type="ECO:0000313" key="1">
    <source>
        <dbReference type="EMBL" id="KAJ4472842.1"/>
    </source>
</evidence>
<reference evidence="1" key="1">
    <citation type="submission" date="2022-08" db="EMBL/GenBank/DDBJ databases">
        <authorList>
            <consortium name="DOE Joint Genome Institute"/>
            <person name="Min B."/>
            <person name="Riley R."/>
            <person name="Sierra-Patev S."/>
            <person name="Naranjo-Ortiz M."/>
            <person name="Looney B."/>
            <person name="Konkel Z."/>
            <person name="Slot J.C."/>
            <person name="Sakamoto Y."/>
            <person name="Steenwyk J.L."/>
            <person name="Rokas A."/>
            <person name="Carro J."/>
            <person name="Camarero S."/>
            <person name="Ferreira P."/>
            <person name="Molpeceres G."/>
            <person name="Ruiz-Duenas F.J."/>
            <person name="Serrano A."/>
            <person name="Henrissat B."/>
            <person name="Drula E."/>
            <person name="Hughes K.W."/>
            <person name="Mata J.L."/>
            <person name="Ishikawa N.K."/>
            <person name="Vargas-Isla R."/>
            <person name="Ushijima S."/>
            <person name="Smith C.A."/>
            <person name="Ahrendt S."/>
            <person name="Andreopoulos W."/>
            <person name="He G."/>
            <person name="Labutti K."/>
            <person name="Lipzen A."/>
            <person name="Ng V."/>
            <person name="Sandor L."/>
            <person name="Barry K."/>
            <person name="Martinez A.T."/>
            <person name="Xiao Y."/>
            <person name="Gibbons J.G."/>
            <person name="Terashima K."/>
            <person name="Hibbett D.S."/>
            <person name="Grigoriev I.V."/>
        </authorList>
    </citation>
    <scope>NUCLEOTIDE SEQUENCE</scope>
    <source>
        <strain evidence="1">Sp2 HRB7682 ss15</strain>
    </source>
</reference>
<comment type="caution">
    <text evidence="1">The sequence shown here is derived from an EMBL/GenBank/DDBJ whole genome shotgun (WGS) entry which is preliminary data.</text>
</comment>
<reference evidence="1" key="2">
    <citation type="journal article" date="2023" name="Proc. Natl. Acad. Sci. U.S.A.">
        <title>A global phylogenomic analysis of the shiitake genus Lentinula.</title>
        <authorList>
            <person name="Sierra-Patev S."/>
            <person name="Min B."/>
            <person name="Naranjo-Ortiz M."/>
            <person name="Looney B."/>
            <person name="Konkel Z."/>
            <person name="Slot J.C."/>
            <person name="Sakamoto Y."/>
            <person name="Steenwyk J.L."/>
            <person name="Rokas A."/>
            <person name="Carro J."/>
            <person name="Camarero S."/>
            <person name="Ferreira P."/>
            <person name="Molpeceres G."/>
            <person name="Ruiz-Duenas F.J."/>
            <person name="Serrano A."/>
            <person name="Henrissat B."/>
            <person name="Drula E."/>
            <person name="Hughes K.W."/>
            <person name="Mata J.L."/>
            <person name="Ishikawa N.K."/>
            <person name="Vargas-Isla R."/>
            <person name="Ushijima S."/>
            <person name="Smith C.A."/>
            <person name="Donoghue J."/>
            <person name="Ahrendt S."/>
            <person name="Andreopoulos W."/>
            <person name="He G."/>
            <person name="LaButti K."/>
            <person name="Lipzen A."/>
            <person name="Ng V."/>
            <person name="Riley R."/>
            <person name="Sandor L."/>
            <person name="Barry K."/>
            <person name="Martinez A.T."/>
            <person name="Xiao Y."/>
            <person name="Gibbons J.G."/>
            <person name="Terashima K."/>
            <person name="Grigoriev I.V."/>
            <person name="Hibbett D."/>
        </authorList>
    </citation>
    <scope>NUCLEOTIDE SEQUENCE</scope>
    <source>
        <strain evidence="1">Sp2 HRB7682 ss15</strain>
    </source>
</reference>
<dbReference type="AlphaFoldDB" id="A0A9W9A2R3"/>
<gene>
    <name evidence="1" type="ORF">C8J55DRAFT_491037</name>
</gene>
<dbReference type="Proteomes" id="UP001150238">
    <property type="component" value="Unassembled WGS sequence"/>
</dbReference>
<sequence length="146" mass="15998">MSVTVQGHPCVAFKDSSSYYSVLTRGYARSNGLGDWRNTCLTLSVDIRLHNFAFTLRVDFILVNDLPNCNAVFGLQFSNLCRSSECDWLYDLLPIATLPPEVIQPLPPLPFSSGRPAIAQSATHLDSPLVSFSAADSSTLGLTERM</sequence>
<accession>A0A9W9A2R3</accession>